<organism evidence="3 4">
    <name type="scientific">Paraburkholderia solisilvae</name>
    <dbReference type="NCBI Taxonomy" id="624376"/>
    <lineage>
        <taxon>Bacteria</taxon>
        <taxon>Pseudomonadati</taxon>
        <taxon>Pseudomonadota</taxon>
        <taxon>Betaproteobacteria</taxon>
        <taxon>Burkholderiales</taxon>
        <taxon>Burkholderiaceae</taxon>
        <taxon>Paraburkholderia</taxon>
    </lineage>
</organism>
<protein>
    <recommendedName>
        <fullName evidence="2">HTH cro/C1-type domain-containing protein</fullName>
    </recommendedName>
</protein>
<dbReference type="PROSITE" id="PS50943">
    <property type="entry name" value="HTH_CROC1"/>
    <property type="match status" value="1"/>
</dbReference>
<keyword evidence="4" id="KW-1185">Reference proteome</keyword>
<feature type="domain" description="HTH cro/C1-type" evidence="2">
    <location>
        <begin position="55"/>
        <end position="113"/>
    </location>
</feature>
<dbReference type="Gene3D" id="1.10.260.40">
    <property type="entry name" value="lambda repressor-like DNA-binding domains"/>
    <property type="match status" value="1"/>
</dbReference>
<evidence type="ECO:0000313" key="3">
    <source>
        <dbReference type="EMBL" id="CAB3757587.1"/>
    </source>
</evidence>
<accession>A0A6J5DVC2</accession>
<sequence>MPKITSAASARRSGNADGFAPVAHTKADTEQRLAKPGVRAAYDALDDEYSALRVLLSARRDAGLTQAQIAERMGTTASAVSRLEASLTSEKHSPSFATLRKYAAACGKRLIISFA</sequence>
<proteinExistence type="predicted"/>
<dbReference type="EMBL" id="CADIKF010000019">
    <property type="protein sequence ID" value="CAB3757587.1"/>
    <property type="molecule type" value="Genomic_DNA"/>
</dbReference>
<feature type="region of interest" description="Disordered" evidence="1">
    <location>
        <begin position="1"/>
        <end position="31"/>
    </location>
</feature>
<gene>
    <name evidence="3" type="ORF">LMG29739_02718</name>
</gene>
<dbReference type="AlphaFoldDB" id="A0A6J5DVC2"/>
<dbReference type="GO" id="GO:0003677">
    <property type="term" value="F:DNA binding"/>
    <property type="evidence" value="ECO:0007669"/>
    <property type="project" value="InterPro"/>
</dbReference>
<name>A0A6J5DVC2_9BURK</name>
<dbReference type="InterPro" id="IPR001387">
    <property type="entry name" value="Cro/C1-type_HTH"/>
</dbReference>
<reference evidence="3 4" key="1">
    <citation type="submission" date="2020-04" db="EMBL/GenBank/DDBJ databases">
        <authorList>
            <person name="De Canck E."/>
        </authorList>
    </citation>
    <scope>NUCLEOTIDE SEQUENCE [LARGE SCALE GENOMIC DNA]</scope>
    <source>
        <strain evidence="3 4">LMG 29739</strain>
    </source>
</reference>
<dbReference type="SMART" id="SM00530">
    <property type="entry name" value="HTH_XRE"/>
    <property type="match status" value="1"/>
</dbReference>
<evidence type="ECO:0000259" key="2">
    <source>
        <dbReference type="PROSITE" id="PS50943"/>
    </source>
</evidence>
<dbReference type="Proteomes" id="UP000494329">
    <property type="component" value="Unassembled WGS sequence"/>
</dbReference>
<dbReference type="InterPro" id="IPR010982">
    <property type="entry name" value="Lambda_DNA-bd_dom_sf"/>
</dbReference>
<dbReference type="RefSeq" id="WP_175111441.1">
    <property type="nucleotide sequence ID" value="NZ_CADIKF010000019.1"/>
</dbReference>
<evidence type="ECO:0000256" key="1">
    <source>
        <dbReference type="SAM" id="MobiDB-lite"/>
    </source>
</evidence>
<evidence type="ECO:0000313" key="4">
    <source>
        <dbReference type="Proteomes" id="UP000494329"/>
    </source>
</evidence>
<dbReference type="SUPFAM" id="SSF47413">
    <property type="entry name" value="lambda repressor-like DNA-binding domains"/>
    <property type="match status" value="1"/>
</dbReference>
<dbReference type="Pfam" id="PF01381">
    <property type="entry name" value="HTH_3"/>
    <property type="match status" value="1"/>
</dbReference>
<dbReference type="CDD" id="cd00093">
    <property type="entry name" value="HTH_XRE"/>
    <property type="match status" value="1"/>
</dbReference>